<keyword evidence="1" id="KW-1133">Transmembrane helix</keyword>
<dbReference type="FunFam" id="2.60.120.1440:FF:000001">
    <property type="entry name" value="Putative anti-sigma factor"/>
    <property type="match status" value="1"/>
</dbReference>
<dbReference type="InterPro" id="IPR006860">
    <property type="entry name" value="FecR"/>
</dbReference>
<evidence type="ECO:0000313" key="4">
    <source>
        <dbReference type="EMBL" id="NLR78419.1"/>
    </source>
</evidence>
<dbReference type="Gene3D" id="3.55.50.30">
    <property type="match status" value="1"/>
</dbReference>
<dbReference type="Pfam" id="PF16344">
    <property type="entry name" value="FecR_C"/>
    <property type="match status" value="1"/>
</dbReference>
<dbReference type="PANTHER" id="PTHR30273">
    <property type="entry name" value="PERIPLASMIC SIGNAL SENSOR AND SIGMA FACTOR ACTIVATOR FECR-RELATED"/>
    <property type="match status" value="1"/>
</dbReference>
<dbReference type="AlphaFoldDB" id="A0A847SMM4"/>
<keyword evidence="5" id="KW-1185">Reference proteome</keyword>
<dbReference type="Proteomes" id="UP000552864">
    <property type="component" value="Unassembled WGS sequence"/>
</dbReference>
<protein>
    <submittedName>
        <fullName evidence="4">FecR family protein</fullName>
    </submittedName>
</protein>
<dbReference type="PANTHER" id="PTHR30273:SF2">
    <property type="entry name" value="PROTEIN FECR"/>
    <property type="match status" value="1"/>
</dbReference>
<accession>A0A847SMM4</accession>
<evidence type="ECO:0000313" key="5">
    <source>
        <dbReference type="Proteomes" id="UP000552864"/>
    </source>
</evidence>
<dbReference type="InterPro" id="IPR032508">
    <property type="entry name" value="FecR_C"/>
</dbReference>
<keyword evidence="1" id="KW-0472">Membrane</keyword>
<dbReference type="InterPro" id="IPR012373">
    <property type="entry name" value="Ferrdict_sens_TM"/>
</dbReference>
<dbReference type="EMBL" id="JABAHZ010000001">
    <property type="protein sequence ID" value="NLR78419.1"/>
    <property type="molecule type" value="Genomic_DNA"/>
</dbReference>
<dbReference type="Gene3D" id="2.60.120.1440">
    <property type="match status" value="1"/>
</dbReference>
<organism evidence="4 5">
    <name type="scientific">Chitinophaga eiseniae</name>
    <dbReference type="NCBI Taxonomy" id="634771"/>
    <lineage>
        <taxon>Bacteria</taxon>
        <taxon>Pseudomonadati</taxon>
        <taxon>Bacteroidota</taxon>
        <taxon>Chitinophagia</taxon>
        <taxon>Chitinophagales</taxon>
        <taxon>Chitinophagaceae</taxon>
        <taxon>Chitinophaga</taxon>
    </lineage>
</organism>
<feature type="domain" description="Protein FecR C-terminal" evidence="3">
    <location>
        <begin position="324"/>
        <end position="391"/>
    </location>
</feature>
<sequence>MDVSRLSYLLEQYKSGQLSASEEGELFSFAGEGNEHNWEDLLNPWMNEEAGYAENLSSEFIAGELALILSADRQSVGIVREMAPATQRTRFIRRWGWAAAIFVGMLAMGTYYLMDHRDKPVGHTLAKLSDIQPGSSKAVLTLADGSTITLDSAGNQVIRQGVAAVHQLNGSLQYEANGTETGISYNRLSTPRQGQFQLVLADGTKVWLNAASSIRYPTAFTGKERSVDVTGEAYFEVAANASQPFIVRVNNTAIQVLGTSFNVNAYPDEKQLSATLISGVISVQTQRENTLLAPGKTASIMPDGSATISTANIKTVMAWKNGLFRFENADIKTVMRQLARWYNIAVEFRGAVPQTTFSGEIERSLTLSQVLLGLGSSELHYTLENGNKLIIQP</sequence>
<reference evidence="4 5" key="1">
    <citation type="submission" date="2020-04" db="EMBL/GenBank/DDBJ databases">
        <authorList>
            <person name="Yin C."/>
        </authorList>
    </citation>
    <scope>NUCLEOTIDE SEQUENCE [LARGE SCALE GENOMIC DNA]</scope>
    <source>
        <strain evidence="4 5">Ak56</strain>
    </source>
</reference>
<gene>
    <name evidence="4" type="ORF">HGH91_07270</name>
</gene>
<dbReference type="Pfam" id="PF04773">
    <property type="entry name" value="FecR"/>
    <property type="match status" value="1"/>
</dbReference>
<evidence type="ECO:0000256" key="1">
    <source>
        <dbReference type="SAM" id="Phobius"/>
    </source>
</evidence>
<dbReference type="RefSeq" id="WP_168737758.1">
    <property type="nucleotide sequence ID" value="NZ_JABAHZ010000001.1"/>
</dbReference>
<proteinExistence type="predicted"/>
<feature type="transmembrane region" description="Helical" evidence="1">
    <location>
        <begin position="95"/>
        <end position="114"/>
    </location>
</feature>
<keyword evidence="1" id="KW-0812">Transmembrane</keyword>
<evidence type="ECO:0000259" key="3">
    <source>
        <dbReference type="Pfam" id="PF16344"/>
    </source>
</evidence>
<dbReference type="GO" id="GO:0016989">
    <property type="term" value="F:sigma factor antagonist activity"/>
    <property type="evidence" value="ECO:0007669"/>
    <property type="project" value="TreeGrafter"/>
</dbReference>
<comment type="caution">
    <text evidence="4">The sequence shown here is derived from an EMBL/GenBank/DDBJ whole genome shotgun (WGS) entry which is preliminary data.</text>
</comment>
<feature type="domain" description="FecR protein" evidence="2">
    <location>
        <begin position="187"/>
        <end position="281"/>
    </location>
</feature>
<evidence type="ECO:0000259" key="2">
    <source>
        <dbReference type="Pfam" id="PF04773"/>
    </source>
</evidence>
<name>A0A847SMM4_9BACT</name>